<protein>
    <submittedName>
        <fullName evidence="5">YceI family protein</fullName>
    </submittedName>
</protein>
<dbReference type="OrthoDB" id="153595at2"/>
<name>A0A540VGR2_9CHLR</name>
<dbReference type="Gene3D" id="2.40.128.110">
    <property type="entry name" value="Lipid/polyisoprenoid-binding, YceI-like"/>
    <property type="match status" value="1"/>
</dbReference>
<feature type="signal peptide" evidence="3">
    <location>
        <begin position="1"/>
        <end position="21"/>
    </location>
</feature>
<evidence type="ECO:0000313" key="6">
    <source>
        <dbReference type="Proteomes" id="UP000317371"/>
    </source>
</evidence>
<evidence type="ECO:0000259" key="4">
    <source>
        <dbReference type="SMART" id="SM00867"/>
    </source>
</evidence>
<dbReference type="SUPFAM" id="SSF101874">
    <property type="entry name" value="YceI-like"/>
    <property type="match status" value="1"/>
</dbReference>
<dbReference type="InterPro" id="IPR007372">
    <property type="entry name" value="Lipid/polyisoprenoid-bd_YceI"/>
</dbReference>
<dbReference type="Pfam" id="PF04264">
    <property type="entry name" value="YceI"/>
    <property type="match status" value="1"/>
</dbReference>
<sequence>MALVSGLVLLALAACNPGGGASVLPAAPAQTPADGAAPATATPASNPADPAPTPTATAAPTESAPEPTPEARLRTFRLAPGQSEARFIVDEVLLGRPNTVVGSTDQVTGTIQVDLNDFRQTQVSPIQVDARSLATDNRFRNRSIQRQILQSQRDEYRYIVFTPTAIEGLPETVNLGEPFTFQIVGDLTIRDITSPVTFEVTVTPVSETELTGLARTTVTRSMFDLRIPNVPGVADVSEDVQLELEFVAVAEEGTGG</sequence>
<proteinExistence type="inferred from homology"/>
<dbReference type="PANTHER" id="PTHR34406:SF1">
    <property type="entry name" value="PROTEIN YCEI"/>
    <property type="match status" value="1"/>
</dbReference>
<evidence type="ECO:0000256" key="3">
    <source>
        <dbReference type="SAM" id="SignalP"/>
    </source>
</evidence>
<comment type="caution">
    <text evidence="5">The sequence shown here is derived from an EMBL/GenBank/DDBJ whole genome shotgun (WGS) entry which is preliminary data.</text>
</comment>
<gene>
    <name evidence="5" type="ORF">FKZ61_09410</name>
</gene>
<dbReference type="AlphaFoldDB" id="A0A540VGR2"/>
<dbReference type="RefSeq" id="WP_141609871.1">
    <property type="nucleotide sequence ID" value="NZ_VIGC02000010.1"/>
</dbReference>
<reference evidence="5 6" key="1">
    <citation type="submission" date="2019-06" db="EMBL/GenBank/DDBJ databases">
        <title>Genome sequence of Litorilinea aerophila BAA-2444.</title>
        <authorList>
            <person name="Maclea K.S."/>
            <person name="Maurais E.G."/>
            <person name="Iannazzi L.C."/>
        </authorList>
    </citation>
    <scope>NUCLEOTIDE SEQUENCE [LARGE SCALE GENOMIC DNA]</scope>
    <source>
        <strain evidence="5 6">ATCC BAA-2444</strain>
    </source>
</reference>
<dbReference type="PANTHER" id="PTHR34406">
    <property type="entry name" value="PROTEIN YCEI"/>
    <property type="match status" value="1"/>
</dbReference>
<dbReference type="SMART" id="SM00867">
    <property type="entry name" value="YceI"/>
    <property type="match status" value="1"/>
</dbReference>
<comment type="similarity">
    <text evidence="1">Belongs to the UPF0312 family.</text>
</comment>
<dbReference type="EMBL" id="VIGC01000010">
    <property type="protein sequence ID" value="TQE95954.1"/>
    <property type="molecule type" value="Genomic_DNA"/>
</dbReference>
<keyword evidence="3" id="KW-0732">Signal</keyword>
<accession>A0A540VGR2</accession>
<dbReference type="Proteomes" id="UP000317371">
    <property type="component" value="Unassembled WGS sequence"/>
</dbReference>
<evidence type="ECO:0000256" key="1">
    <source>
        <dbReference type="ARBA" id="ARBA00008812"/>
    </source>
</evidence>
<organism evidence="5 6">
    <name type="scientific">Litorilinea aerophila</name>
    <dbReference type="NCBI Taxonomy" id="1204385"/>
    <lineage>
        <taxon>Bacteria</taxon>
        <taxon>Bacillati</taxon>
        <taxon>Chloroflexota</taxon>
        <taxon>Caldilineae</taxon>
        <taxon>Caldilineales</taxon>
        <taxon>Caldilineaceae</taxon>
        <taxon>Litorilinea</taxon>
    </lineage>
</organism>
<dbReference type="InParanoid" id="A0A540VGR2"/>
<feature type="chain" id="PRO_5022883887" evidence="3">
    <location>
        <begin position="22"/>
        <end position="256"/>
    </location>
</feature>
<feature type="compositionally biased region" description="Low complexity" evidence="2">
    <location>
        <begin position="29"/>
        <end position="65"/>
    </location>
</feature>
<feature type="region of interest" description="Disordered" evidence="2">
    <location>
        <begin position="29"/>
        <end position="70"/>
    </location>
</feature>
<evidence type="ECO:0000256" key="2">
    <source>
        <dbReference type="SAM" id="MobiDB-lite"/>
    </source>
</evidence>
<evidence type="ECO:0000313" key="5">
    <source>
        <dbReference type="EMBL" id="TQE95954.1"/>
    </source>
</evidence>
<keyword evidence="6" id="KW-1185">Reference proteome</keyword>
<feature type="domain" description="Lipid/polyisoprenoid-binding YceI-like" evidence="4">
    <location>
        <begin position="75"/>
        <end position="249"/>
    </location>
</feature>
<dbReference type="InterPro" id="IPR036761">
    <property type="entry name" value="TTHA0802/YceI-like_sf"/>
</dbReference>